<dbReference type="EMBL" id="PVLQ01000027">
    <property type="protein sequence ID" value="PRD65716.1"/>
    <property type="molecule type" value="Genomic_DNA"/>
</dbReference>
<sequence length="611" mass="66863">MKVDYTPTVPVAPLPKGWSVFKPEDLAAHRQHLDAETALRYFDGAVPDWPTALSTSIPRRRIVGDLVAPFRQAESAGRPIVTLLLAAACEGKTTALLQAAYSIVEGKNDLRILQRRDESRHLVPDEILPLLNKDYIWLLLLDEADRAATDLQALLKRLPPALNGRVHALLACRDADWLSSAAANLDWAFADFSKQHLRGLDSADAQAIVRSWQSFGDAGLGDLAKQPATEWATILERQAKDEAQTSGGAFFGALLAVRSGSDLRKHAHLLLERLGQRKIPSGGTLRDALAYIAAMHVEGLDFLSRPVLAQVLCCPLEKLHRDVLVPLGQEAAATTTSSSIYTRHRRIAVTLVSVLSEDFGVEVGELYVKLGRAAIIALTSRPLPENPKKWRFEISDHFIDTGRTELAIHIAEAVFEQEPTNSLTGTHLANLWRRAKLPDQAARVFEKITELTNGDRALYYEWGVTMGERSLYADNALLAAFSLADQCPTRQVDNNSATKSLAGLGVALGSLYDAYHNPAFRDARMAVAVLGGALHADATTKNYIDKHAREAAEQGANIPDLERAIPLLQVGIAAAAQIGLDAQLVKLLPQAENLTFDWLKELVCYSSYAKK</sequence>
<evidence type="ECO:0000313" key="2">
    <source>
        <dbReference type="EMBL" id="PRD65716.1"/>
    </source>
</evidence>
<evidence type="ECO:0000259" key="1">
    <source>
        <dbReference type="Pfam" id="PF25199"/>
    </source>
</evidence>
<feature type="domain" description="Novel STAND NTPase 5" evidence="1">
    <location>
        <begin position="40"/>
        <end position="182"/>
    </location>
</feature>
<keyword evidence="3" id="KW-1185">Reference proteome</keyword>
<dbReference type="Proteomes" id="UP000238589">
    <property type="component" value="Unassembled WGS sequence"/>
</dbReference>
<gene>
    <name evidence="2" type="ORF">C6P64_09130</name>
</gene>
<accession>A0A2S9K5I4</accession>
<evidence type="ECO:0000313" key="3">
    <source>
        <dbReference type="Proteomes" id="UP000238589"/>
    </source>
</evidence>
<comment type="caution">
    <text evidence="2">The sequence shown here is derived from an EMBL/GenBank/DDBJ whole genome shotgun (WGS) entry which is preliminary data.</text>
</comment>
<dbReference type="SUPFAM" id="SSF48452">
    <property type="entry name" value="TPR-like"/>
    <property type="match status" value="1"/>
</dbReference>
<dbReference type="InterPro" id="IPR057574">
    <property type="entry name" value="nSTAND_NTPase5_dom"/>
</dbReference>
<dbReference type="InterPro" id="IPR011990">
    <property type="entry name" value="TPR-like_helical_dom_sf"/>
</dbReference>
<name>A0A2S9K5I4_9BURK</name>
<proteinExistence type="predicted"/>
<organism evidence="2 3">
    <name type="scientific">Malikia granosa</name>
    <dbReference type="NCBI Taxonomy" id="263067"/>
    <lineage>
        <taxon>Bacteria</taxon>
        <taxon>Pseudomonadati</taxon>
        <taxon>Pseudomonadota</taxon>
        <taxon>Betaproteobacteria</taxon>
        <taxon>Burkholderiales</taxon>
        <taxon>Comamonadaceae</taxon>
        <taxon>Malikia</taxon>
    </lineage>
</organism>
<protein>
    <recommendedName>
        <fullName evidence="1">Novel STAND NTPase 5 domain-containing protein</fullName>
    </recommendedName>
</protein>
<dbReference type="AlphaFoldDB" id="A0A2S9K5I4"/>
<reference evidence="2 3" key="1">
    <citation type="submission" date="2018-03" db="EMBL/GenBank/DDBJ databases">
        <title>Comparative genomics illustrates the genes involved in a hyperalkaliphilic mechanisms of Serpentinomonas isolated from highly-alkaline calcium-rich serpentinized springs.</title>
        <authorList>
            <person name="Suzuki S."/>
            <person name="Ishii S."/>
            <person name="Walworth N."/>
            <person name="Bird L."/>
            <person name="Kuenen J.G."/>
            <person name="Nealson K.H."/>
        </authorList>
    </citation>
    <scope>NUCLEOTIDE SEQUENCE [LARGE SCALE GENOMIC DNA]</scope>
    <source>
        <strain evidence="2 3">P1</strain>
    </source>
</reference>
<dbReference type="Pfam" id="PF25199">
    <property type="entry name" value="nSTAND_NTPase5"/>
    <property type="match status" value="1"/>
</dbReference>
<dbReference type="Gene3D" id="1.25.40.10">
    <property type="entry name" value="Tetratricopeptide repeat domain"/>
    <property type="match status" value="1"/>
</dbReference>